<dbReference type="Proteomes" id="UP001207468">
    <property type="component" value="Unassembled WGS sequence"/>
</dbReference>
<proteinExistence type="predicted"/>
<protein>
    <submittedName>
        <fullName evidence="1">Uncharacterized protein</fullName>
    </submittedName>
</protein>
<name>A0ACC0TUQ9_9AGAM</name>
<accession>A0ACC0TUQ9</accession>
<keyword evidence="2" id="KW-1185">Reference proteome</keyword>
<organism evidence="1 2">
    <name type="scientific">Russula earlei</name>
    <dbReference type="NCBI Taxonomy" id="71964"/>
    <lineage>
        <taxon>Eukaryota</taxon>
        <taxon>Fungi</taxon>
        <taxon>Dikarya</taxon>
        <taxon>Basidiomycota</taxon>
        <taxon>Agaricomycotina</taxon>
        <taxon>Agaricomycetes</taxon>
        <taxon>Russulales</taxon>
        <taxon>Russulaceae</taxon>
        <taxon>Russula</taxon>
    </lineage>
</organism>
<evidence type="ECO:0000313" key="2">
    <source>
        <dbReference type="Proteomes" id="UP001207468"/>
    </source>
</evidence>
<dbReference type="EMBL" id="JAGFNK010000760">
    <property type="protein sequence ID" value="KAI9441046.1"/>
    <property type="molecule type" value="Genomic_DNA"/>
</dbReference>
<gene>
    <name evidence="1" type="ORF">F5148DRAFT_829760</name>
</gene>
<reference evidence="1" key="1">
    <citation type="submission" date="2021-03" db="EMBL/GenBank/DDBJ databases">
        <title>Evolutionary priming and transition to the ectomycorrhizal habit in an iconic lineage of mushroom-forming fungi: is preadaptation a requirement?</title>
        <authorList>
            <consortium name="DOE Joint Genome Institute"/>
            <person name="Looney B.P."/>
            <person name="Miyauchi S."/>
            <person name="Morin E."/>
            <person name="Drula E."/>
            <person name="Courty P.E."/>
            <person name="Chicoki N."/>
            <person name="Fauchery L."/>
            <person name="Kohler A."/>
            <person name="Kuo A."/>
            <person name="LaButti K."/>
            <person name="Pangilinan J."/>
            <person name="Lipzen A."/>
            <person name="Riley R."/>
            <person name="Andreopoulos W."/>
            <person name="He G."/>
            <person name="Johnson J."/>
            <person name="Barry K.W."/>
            <person name="Grigoriev I.V."/>
            <person name="Nagy L."/>
            <person name="Hibbett D."/>
            <person name="Henrissat B."/>
            <person name="Matheny P.B."/>
            <person name="Labbe J."/>
            <person name="Martin A.F."/>
        </authorList>
    </citation>
    <scope>NUCLEOTIDE SEQUENCE</scope>
    <source>
        <strain evidence="1">BPL698</strain>
    </source>
</reference>
<sequence>MTNFNDVNVIAQDFWALVKFWHAIDGLYIWEFFTTLDYEWSIIQRRRPYRSTIWLYSITRVATLLAVITNMIGFDANKRINCQLWVTFEIIFAYSAFAAASMLIVLRVIAIWNKSSIISVIALSVWTTNVGFLIQGIVRLRGTWSVFANTCIVTNSTASKLNITVSLSTDTILLVMMLVGLIRWRVEEGPASGFGRFLWTQGLIWLLLATLAYVPAVVFISLNLNEPFNLMFQTPALITMSIAATRMYRSLSDFSSRGSTSLDYTKSTGLSGSSDNNRVRVAPIQLNPMEVSVHTDSEQYPASQVGQYASFVITDGQLGDKPHGLDVEDDVESGHAEK</sequence>
<evidence type="ECO:0000313" key="1">
    <source>
        <dbReference type="EMBL" id="KAI9441046.1"/>
    </source>
</evidence>
<comment type="caution">
    <text evidence="1">The sequence shown here is derived from an EMBL/GenBank/DDBJ whole genome shotgun (WGS) entry which is preliminary data.</text>
</comment>